<dbReference type="Proteomes" id="UP000199602">
    <property type="component" value="Unassembled WGS sequence"/>
</dbReference>
<feature type="signal peptide" evidence="1">
    <location>
        <begin position="1"/>
        <end position="23"/>
    </location>
</feature>
<protein>
    <submittedName>
        <fullName evidence="3">FecR family protein</fullName>
    </submittedName>
</protein>
<evidence type="ECO:0000256" key="1">
    <source>
        <dbReference type="SAM" id="SignalP"/>
    </source>
</evidence>
<feature type="chain" id="PRO_5011615489" evidence="1">
    <location>
        <begin position="24"/>
        <end position="243"/>
    </location>
</feature>
<dbReference type="RefSeq" id="WP_092065494.1">
    <property type="nucleotide sequence ID" value="NZ_FNIN01000007.1"/>
</dbReference>
<evidence type="ECO:0000313" key="3">
    <source>
        <dbReference type="EMBL" id="SDN79328.1"/>
    </source>
</evidence>
<dbReference type="PANTHER" id="PTHR38731">
    <property type="entry name" value="LIPL45-RELATED LIPOPROTEIN-RELATED"/>
    <property type="match status" value="1"/>
</dbReference>
<dbReference type="AlphaFoldDB" id="A0A1H0EAI7"/>
<dbReference type="OrthoDB" id="5509872at2"/>
<gene>
    <name evidence="3" type="ORF">SAMN04488516_10738</name>
</gene>
<accession>A0A1H0EAI7</accession>
<dbReference type="PANTHER" id="PTHR38731:SF1">
    <property type="entry name" value="FECR PROTEIN DOMAIN-CONTAINING PROTEIN"/>
    <property type="match status" value="1"/>
</dbReference>
<organism evidence="3 4">
    <name type="scientific">Desulfonauticus submarinus</name>
    <dbReference type="NCBI Taxonomy" id="206665"/>
    <lineage>
        <taxon>Bacteria</taxon>
        <taxon>Pseudomonadati</taxon>
        <taxon>Thermodesulfobacteriota</taxon>
        <taxon>Desulfovibrionia</taxon>
        <taxon>Desulfovibrionales</taxon>
        <taxon>Desulfonauticaceae</taxon>
        <taxon>Desulfonauticus</taxon>
    </lineage>
</organism>
<dbReference type="Gene3D" id="2.60.120.1440">
    <property type="match status" value="1"/>
</dbReference>
<keyword evidence="4" id="KW-1185">Reference proteome</keyword>
<name>A0A1H0EAI7_9BACT</name>
<dbReference type="Pfam" id="PF04773">
    <property type="entry name" value="FecR"/>
    <property type="match status" value="1"/>
</dbReference>
<dbReference type="InterPro" id="IPR006860">
    <property type="entry name" value="FecR"/>
</dbReference>
<feature type="domain" description="FecR protein" evidence="2">
    <location>
        <begin position="60"/>
        <end position="158"/>
    </location>
</feature>
<proteinExistence type="predicted"/>
<evidence type="ECO:0000313" key="4">
    <source>
        <dbReference type="Proteomes" id="UP000199602"/>
    </source>
</evidence>
<dbReference type="STRING" id="206665.SAMN04488516_10738"/>
<keyword evidence="1" id="KW-0732">Signal</keyword>
<sequence>MKVIKFFFLIFCVLVFFSRVVNAEEVEVEGKVKVNFLQGKIFSKGKLLALGDILSPPVEVKVDKDSRLELLLPDKSVLRFNENTKFKLVKALVKENKREIKTDLILGECWASVQKMIGDDNTFEISSPTAVAGVAGTKYRAIVNTDYSKFLVYDGKIKVGYRPVSEKYQMGKGFQAHRVQGPMRIAGPKRVSVEEWTMIVARGYEFVVYPDGRFDVPKKFDVKQDSQNPWVKWNQQRDKQMGF</sequence>
<dbReference type="EMBL" id="FNIN01000007">
    <property type="protein sequence ID" value="SDN79328.1"/>
    <property type="molecule type" value="Genomic_DNA"/>
</dbReference>
<evidence type="ECO:0000259" key="2">
    <source>
        <dbReference type="Pfam" id="PF04773"/>
    </source>
</evidence>
<reference evidence="3 4" key="1">
    <citation type="submission" date="2016-10" db="EMBL/GenBank/DDBJ databases">
        <authorList>
            <person name="de Groot N.N."/>
        </authorList>
    </citation>
    <scope>NUCLEOTIDE SEQUENCE [LARGE SCALE GENOMIC DNA]</scope>
    <source>
        <strain evidence="3 4">DSM 15269</strain>
    </source>
</reference>